<dbReference type="Proteomes" id="UP000593906">
    <property type="component" value="Chromosome 3"/>
</dbReference>
<organism evidence="2 3">
    <name type="scientific">Cryptosporidium parvum</name>
    <dbReference type="NCBI Taxonomy" id="5807"/>
    <lineage>
        <taxon>Eukaryota</taxon>
        <taxon>Sar</taxon>
        <taxon>Alveolata</taxon>
        <taxon>Apicomplexa</taxon>
        <taxon>Conoidasida</taxon>
        <taxon>Coccidia</taxon>
        <taxon>Eucoccidiorida</taxon>
        <taxon>Eimeriorina</taxon>
        <taxon>Cryptosporidiidae</taxon>
        <taxon>Cryptosporidium</taxon>
    </lineage>
</organism>
<name>A0A7S7RGM0_CRYPV</name>
<evidence type="ECO:0000313" key="3">
    <source>
        <dbReference type="Proteomes" id="UP000593906"/>
    </source>
</evidence>
<evidence type="ECO:0008006" key="4">
    <source>
        <dbReference type="Google" id="ProtNLM"/>
    </source>
</evidence>
<protein>
    <recommendedName>
        <fullName evidence="4">F-box domain-containing protein</fullName>
    </recommendedName>
</protein>
<gene>
    <name evidence="2" type="ORF">CPATCC_001387</name>
</gene>
<accession>A0A7S7RGM0</accession>
<evidence type="ECO:0000256" key="1">
    <source>
        <dbReference type="SAM" id="MobiDB-lite"/>
    </source>
</evidence>
<feature type="region of interest" description="Disordered" evidence="1">
    <location>
        <begin position="475"/>
        <end position="498"/>
    </location>
</feature>
<proteinExistence type="predicted"/>
<feature type="region of interest" description="Disordered" evidence="1">
    <location>
        <begin position="339"/>
        <end position="361"/>
    </location>
</feature>
<evidence type="ECO:0000313" key="2">
    <source>
        <dbReference type="EMBL" id="QOY42715.1"/>
    </source>
</evidence>
<dbReference type="AlphaFoldDB" id="A0A7S7RGM0"/>
<feature type="compositionally biased region" description="Basic residues" evidence="1">
    <location>
        <begin position="345"/>
        <end position="354"/>
    </location>
</feature>
<dbReference type="EMBL" id="CP044420">
    <property type="protein sequence ID" value="QOY42715.1"/>
    <property type="molecule type" value="Genomic_DNA"/>
</dbReference>
<reference evidence="2 3" key="1">
    <citation type="submission" date="2019-09" db="EMBL/GenBank/DDBJ databases">
        <title>Consistent, comparative and evidence-based genome assembly and annotation for Cryptosporidium parvum, C. hominis and C. tyzzeri.</title>
        <authorList>
            <person name="Baptista R.P."/>
            <person name="Li Y."/>
            <person name="Sateriale A."/>
            <person name="Ansell B."/>
            <person name="Jex A."/>
            <person name="Sanders M."/>
            <person name="Brooks K."/>
            <person name="Tracey A."/>
            <person name="Berriman M."/>
            <person name="Striepen B."/>
            <person name="Cotton J.A."/>
            <person name="Kissinger J.C."/>
        </authorList>
    </citation>
    <scope>NUCLEOTIDE SEQUENCE [LARGE SCALE GENOMIC DNA]</scope>
    <source>
        <strain evidence="2 3">IOWA-ATCC</strain>
    </source>
</reference>
<sequence length="531" mass="62355">MSRKHSILNNTKIIMNLFSFLEISDLVKMRNLNSCCKLISDHYIKMSIHRDKSKYKNIEIENNDESNSSNNNNMNNIANYFCPSKINNNNNISQLRMKFLQLWNIYSNKNLIEKVNYYDYNLCFIIKILIYLISNVKDGLDLSLIFATNNFYLQQIYGYGLDDSNSLSSNINNHSKNSHIFNIERDLDIDIEQDEYIDFQSNSSTIGLNHNHESIPIYIQEFFRNEGIWKVIAKLSGYNLSNAELSSESNGIFEYYLWPEKMEDPKYSIIDQNIIENIFSTILKMKTLDPNIRKQVTILMNKNLKAELTFYSNTGNIINRSNINIVKDQFNPSYYSSIDNNNNNNHHHHHHHHNCNTDFQRDNSHNINSNYPSEMIYSLLQPCTFINSQLSSIILLWIINFLKLQKQLPCLKQIPKNDKFLFNANNNNNNKYRLQHRNHQFLHNHNYNYNKIPLNSKFSSTSRFSKLNNINNQNQSQIQSQNQSQSQNQNKNQFSNSNLGDIPETFGKLCNIINSQENLLTELKQILNTIK</sequence>
<dbReference type="VEuPathDB" id="CryptoDB:CPATCC_0034640"/>